<evidence type="ECO:0000313" key="2">
    <source>
        <dbReference type="EMBL" id="PNF33378.1"/>
    </source>
</evidence>
<sequence>MVRVITQDTFDEAVKENMEEFDMNPEEAVQEAVEQFEAQGVDLSNIMKEVILDNSPTASRNKLTASLDNMGKLIQNPSGNEKAIIKELQELKDECDKSIAHRVLAGSFGTYSVLVDVLELFQSVDEVSTKALSAISALMSGNPDLLDKRGIEIMIKYLDHERNVDIQNKVLEWVKVCCIKHEQNRQEIFNMKIPTRLKMLLDKDTTPVTVRHVCGVMRALVLDDDIRVHCGKFHEHARELAAEILCTLTDLLRKFKDDRETVSDVILTLTALIVRNEFCEKVDKAGGIIFIMDVFVNYPASEKLNTLCLKLVKGLAGNDDVKARMVKQGIAPLIVSALHRHETSAALVGAGCTAITALSLRSPTNSKSLYDAGAPEVILQGMKIHVKDSSVQKQGSWAIRNIVSHNKMLCQGFLKLGAEDILRTALKLHRAECDYDARAALRDLGCDTEQL</sequence>
<organism evidence="2 3">
    <name type="scientific">Cryptotermes secundus</name>
    <dbReference type="NCBI Taxonomy" id="105785"/>
    <lineage>
        <taxon>Eukaryota</taxon>
        <taxon>Metazoa</taxon>
        <taxon>Ecdysozoa</taxon>
        <taxon>Arthropoda</taxon>
        <taxon>Hexapoda</taxon>
        <taxon>Insecta</taxon>
        <taxon>Pterygota</taxon>
        <taxon>Neoptera</taxon>
        <taxon>Polyneoptera</taxon>
        <taxon>Dictyoptera</taxon>
        <taxon>Blattodea</taxon>
        <taxon>Blattoidea</taxon>
        <taxon>Termitoidae</taxon>
        <taxon>Kalotermitidae</taxon>
        <taxon>Cryptotermitinae</taxon>
        <taxon>Cryptotermes</taxon>
    </lineage>
</organism>
<dbReference type="GO" id="GO:0002244">
    <property type="term" value="P:hematopoietic progenitor cell differentiation"/>
    <property type="evidence" value="ECO:0007669"/>
    <property type="project" value="TreeGrafter"/>
</dbReference>
<evidence type="ECO:0000256" key="1">
    <source>
        <dbReference type="ARBA" id="ARBA00022737"/>
    </source>
</evidence>
<dbReference type="InterPro" id="IPR016024">
    <property type="entry name" value="ARM-type_fold"/>
</dbReference>
<dbReference type="SMART" id="SM00185">
    <property type="entry name" value="ARM"/>
    <property type="match status" value="3"/>
</dbReference>
<dbReference type="OrthoDB" id="449062at2759"/>
<dbReference type="InterPro" id="IPR000225">
    <property type="entry name" value="Armadillo"/>
</dbReference>
<dbReference type="EMBL" id="NEVH01009372">
    <property type="protein sequence ID" value="PNF33380.1"/>
    <property type="molecule type" value="Genomic_DNA"/>
</dbReference>
<dbReference type="Proteomes" id="UP000235965">
    <property type="component" value="Unassembled WGS sequence"/>
</dbReference>
<dbReference type="EMBL" id="NEVH01009372">
    <property type="protein sequence ID" value="PNF33379.1"/>
    <property type="molecule type" value="Genomic_DNA"/>
</dbReference>
<gene>
    <name evidence="2" type="ORF">B7P43_G04176</name>
</gene>
<name>A0A2J7QXS1_9NEOP</name>
<dbReference type="AlphaFoldDB" id="A0A2J7QXS1"/>
<dbReference type="FunCoup" id="A0A2J7QXS1">
    <property type="interactions" value="1849"/>
</dbReference>
<keyword evidence="1" id="KW-0677">Repeat</keyword>
<evidence type="ECO:0000313" key="3">
    <source>
        <dbReference type="Proteomes" id="UP000235965"/>
    </source>
</evidence>
<protein>
    <submittedName>
        <fullName evidence="2">Armadillo repeat-containing protein 6-like protein</fullName>
    </submittedName>
</protein>
<accession>A0A2J7QXS1</accession>
<reference evidence="2 3" key="1">
    <citation type="submission" date="2017-12" db="EMBL/GenBank/DDBJ databases">
        <title>Hemimetabolous genomes reveal molecular basis of termite eusociality.</title>
        <authorList>
            <person name="Harrison M.C."/>
            <person name="Jongepier E."/>
            <person name="Robertson H.M."/>
            <person name="Arning N."/>
            <person name="Bitard-Feildel T."/>
            <person name="Chao H."/>
            <person name="Childers C.P."/>
            <person name="Dinh H."/>
            <person name="Doddapaneni H."/>
            <person name="Dugan S."/>
            <person name="Gowin J."/>
            <person name="Greiner C."/>
            <person name="Han Y."/>
            <person name="Hu H."/>
            <person name="Hughes D.S.T."/>
            <person name="Huylmans A.-K."/>
            <person name="Kemena C."/>
            <person name="Kremer L.P.M."/>
            <person name="Lee S.L."/>
            <person name="Lopez-Ezquerra A."/>
            <person name="Mallet L."/>
            <person name="Monroy-Kuhn J.M."/>
            <person name="Moser A."/>
            <person name="Murali S.C."/>
            <person name="Muzny D.M."/>
            <person name="Otani S."/>
            <person name="Piulachs M.-D."/>
            <person name="Poelchau M."/>
            <person name="Qu J."/>
            <person name="Schaub F."/>
            <person name="Wada-Katsumata A."/>
            <person name="Worley K.C."/>
            <person name="Xie Q."/>
            <person name="Ylla G."/>
            <person name="Poulsen M."/>
            <person name="Gibbs R.A."/>
            <person name="Schal C."/>
            <person name="Richards S."/>
            <person name="Belles X."/>
            <person name="Korb J."/>
            <person name="Bornberg-Bauer E."/>
        </authorList>
    </citation>
    <scope>NUCLEOTIDE SEQUENCE [LARGE SCALE GENOMIC DNA]</scope>
    <source>
        <tissue evidence="2">Whole body</tissue>
    </source>
</reference>
<dbReference type="STRING" id="105785.A0A2J7QXS1"/>
<dbReference type="PANTHER" id="PTHR22895">
    <property type="entry name" value="ARMADILLO REPEAT-CONTAINING PROTEIN 6"/>
    <property type="match status" value="1"/>
</dbReference>
<dbReference type="EMBL" id="NEVH01009372">
    <property type="protein sequence ID" value="PNF33378.1"/>
    <property type="molecule type" value="Genomic_DNA"/>
</dbReference>
<dbReference type="PANTHER" id="PTHR22895:SF0">
    <property type="entry name" value="ARMADILLO REPEAT-CONTAINING PROTEIN 6"/>
    <property type="match status" value="1"/>
</dbReference>
<dbReference type="InParanoid" id="A0A2J7QXS1"/>
<comment type="caution">
    <text evidence="2">The sequence shown here is derived from an EMBL/GenBank/DDBJ whole genome shotgun (WGS) entry which is preliminary data.</text>
</comment>
<proteinExistence type="predicted"/>
<dbReference type="SUPFAM" id="SSF48371">
    <property type="entry name" value="ARM repeat"/>
    <property type="match status" value="1"/>
</dbReference>
<dbReference type="InterPro" id="IPR011989">
    <property type="entry name" value="ARM-like"/>
</dbReference>
<dbReference type="Gene3D" id="1.25.10.10">
    <property type="entry name" value="Leucine-rich Repeat Variant"/>
    <property type="match status" value="2"/>
</dbReference>
<keyword evidence="3" id="KW-1185">Reference proteome</keyword>